<dbReference type="InterPro" id="IPR043128">
    <property type="entry name" value="Rev_trsase/Diguanyl_cyclase"/>
</dbReference>
<evidence type="ECO:0000256" key="13">
    <source>
        <dbReference type="ARBA" id="ARBA00023204"/>
    </source>
</evidence>
<evidence type="ECO:0000256" key="11">
    <source>
        <dbReference type="ARBA" id="ARBA00022932"/>
    </source>
</evidence>
<dbReference type="CDD" id="cd03586">
    <property type="entry name" value="PolY_Pol_IV_kappa"/>
    <property type="match status" value="1"/>
</dbReference>
<organism evidence="17 18">
    <name type="scientific">Fusobacterium pseudoperiodonticum</name>
    <dbReference type="NCBI Taxonomy" id="2663009"/>
    <lineage>
        <taxon>Bacteria</taxon>
        <taxon>Fusobacteriati</taxon>
        <taxon>Fusobacteriota</taxon>
        <taxon>Fusobacteriia</taxon>
        <taxon>Fusobacteriales</taxon>
        <taxon>Fusobacteriaceae</taxon>
        <taxon>Fusobacterium</taxon>
    </lineage>
</organism>
<keyword evidence="7 15" id="KW-0235">DNA replication</keyword>
<dbReference type="SUPFAM" id="SSF100879">
    <property type="entry name" value="Lesion bypass DNA polymerase (Y-family), little finger domain"/>
    <property type="match status" value="1"/>
</dbReference>
<dbReference type="InterPro" id="IPR017961">
    <property type="entry name" value="DNA_pol_Y-fam_little_finger"/>
</dbReference>
<dbReference type="GO" id="GO:0009432">
    <property type="term" value="P:SOS response"/>
    <property type="evidence" value="ECO:0007669"/>
    <property type="project" value="TreeGrafter"/>
</dbReference>
<keyword evidence="4 15" id="KW-0963">Cytoplasm</keyword>
<dbReference type="GO" id="GO:0000287">
    <property type="term" value="F:magnesium ion binding"/>
    <property type="evidence" value="ECO:0007669"/>
    <property type="project" value="UniProtKB-UniRule"/>
</dbReference>
<evidence type="ECO:0000256" key="15">
    <source>
        <dbReference type="HAMAP-Rule" id="MF_01113"/>
    </source>
</evidence>
<feature type="active site" evidence="15">
    <location>
        <position position="100"/>
    </location>
</feature>
<evidence type="ECO:0000256" key="7">
    <source>
        <dbReference type="ARBA" id="ARBA00022705"/>
    </source>
</evidence>
<proteinExistence type="inferred from homology"/>
<dbReference type="Gene3D" id="1.10.150.20">
    <property type="entry name" value="5' to 3' exonuclease, C-terminal subdomain"/>
    <property type="match status" value="1"/>
</dbReference>
<name>A0A2D3NT29_9FUSO</name>
<dbReference type="Gene3D" id="3.30.70.270">
    <property type="match status" value="1"/>
</dbReference>
<dbReference type="GO" id="GO:0003887">
    <property type="term" value="F:DNA-directed DNA polymerase activity"/>
    <property type="evidence" value="ECO:0007669"/>
    <property type="project" value="UniProtKB-UniRule"/>
</dbReference>
<keyword evidence="13 15" id="KW-0234">DNA repair</keyword>
<dbReference type="InterPro" id="IPR001126">
    <property type="entry name" value="UmuC"/>
</dbReference>
<dbReference type="Proteomes" id="UP000230056">
    <property type="component" value="Chromosome"/>
</dbReference>
<keyword evidence="3 15" id="KW-0515">Mutator protein</keyword>
<keyword evidence="6 15" id="KW-0548">Nucleotidyltransferase</keyword>
<dbReference type="InterPro" id="IPR036775">
    <property type="entry name" value="DNA_pol_Y-fam_lit_finger_sf"/>
</dbReference>
<dbReference type="GO" id="GO:0003684">
    <property type="term" value="F:damaged DNA binding"/>
    <property type="evidence" value="ECO:0007669"/>
    <property type="project" value="InterPro"/>
</dbReference>
<dbReference type="PANTHER" id="PTHR11076">
    <property type="entry name" value="DNA REPAIR POLYMERASE UMUC / TRANSFERASE FAMILY MEMBER"/>
    <property type="match status" value="1"/>
</dbReference>
<keyword evidence="11 15" id="KW-0239">DNA-directed DNA polymerase</keyword>
<feature type="binding site" evidence="15">
    <location>
        <position position="99"/>
    </location>
    <ligand>
        <name>Mg(2+)</name>
        <dbReference type="ChEBI" id="CHEBI:18420"/>
    </ligand>
</feature>
<sequence length="352" mass="41104">MERIIMHYDMDAFYASIEINRNSKLKNKPLVVGENIVTTASYEARKYGIHSAMKVSDAKLLCPKLIAIPVDKKEYIRISNEIHNLILKITNKVEFIATDEGYIDLTGIVKPENKIQFALKFKERIKELTNLTCSVGMGFNKLSAKIASDINKPFGVYVFENEKNFVEYISDKKIKIIPGVGRKFSEILKHDKIFHVKDVFKYSLDYLVKKYGKSRGENLYCSVRGINHDEVEYEREIHSIGNEETYSIPLQTTSELEREFNSLFEYTYQRLIKNNVFSQSITVKIRYTSFKTYTKSKKLKFATRDKEFLYNEMLELLNSFEQEDEIRLLGIYFGDIKRNTLIQLSINESLKK</sequence>
<accession>A0A2D3NT29</accession>
<dbReference type="InterPro" id="IPR050116">
    <property type="entry name" value="DNA_polymerase-Y"/>
</dbReference>
<dbReference type="EMBL" id="CP024699">
    <property type="protein sequence ID" value="ATV58510.1"/>
    <property type="molecule type" value="Genomic_DNA"/>
</dbReference>
<comment type="function">
    <text evidence="15">Poorly processive, error-prone DNA polymerase involved in untargeted mutagenesis. Copies undamaged DNA at stalled replication forks, which arise in vivo from mismatched or misaligned primer ends. These misaligned primers can be extended by PolIV. Exhibits no 3'-5' exonuclease (proofreading) activity. May be involved in translesional synthesis, in conjunction with the beta clamp from PolIII.</text>
</comment>
<evidence type="ECO:0000256" key="6">
    <source>
        <dbReference type="ARBA" id="ARBA00022695"/>
    </source>
</evidence>
<feature type="binding site" evidence="15">
    <location>
        <position position="9"/>
    </location>
    <ligand>
        <name>Mg(2+)</name>
        <dbReference type="ChEBI" id="CHEBI:18420"/>
    </ligand>
</feature>
<evidence type="ECO:0000256" key="8">
    <source>
        <dbReference type="ARBA" id="ARBA00022723"/>
    </source>
</evidence>
<evidence type="ECO:0000256" key="3">
    <source>
        <dbReference type="ARBA" id="ARBA00022457"/>
    </source>
</evidence>
<evidence type="ECO:0000256" key="12">
    <source>
        <dbReference type="ARBA" id="ARBA00023125"/>
    </source>
</evidence>
<dbReference type="GO" id="GO:0005829">
    <property type="term" value="C:cytosol"/>
    <property type="evidence" value="ECO:0007669"/>
    <property type="project" value="TreeGrafter"/>
</dbReference>
<comment type="similarity">
    <text evidence="2 15">Belongs to the DNA polymerase type-Y family.</text>
</comment>
<dbReference type="InterPro" id="IPR053848">
    <property type="entry name" value="IMS_HHH_1"/>
</dbReference>
<evidence type="ECO:0000259" key="16">
    <source>
        <dbReference type="PROSITE" id="PS50173"/>
    </source>
</evidence>
<dbReference type="PROSITE" id="PS50173">
    <property type="entry name" value="UMUC"/>
    <property type="match status" value="1"/>
</dbReference>
<dbReference type="NCBIfam" id="NF002677">
    <property type="entry name" value="PRK02406.1"/>
    <property type="match status" value="1"/>
</dbReference>
<dbReference type="InterPro" id="IPR022880">
    <property type="entry name" value="DNApol_IV"/>
</dbReference>
<dbReference type="Pfam" id="PF21999">
    <property type="entry name" value="IMS_HHH_1"/>
    <property type="match status" value="1"/>
</dbReference>
<evidence type="ECO:0000256" key="1">
    <source>
        <dbReference type="ARBA" id="ARBA00004496"/>
    </source>
</evidence>
<dbReference type="PANTHER" id="PTHR11076:SF33">
    <property type="entry name" value="DNA POLYMERASE KAPPA"/>
    <property type="match status" value="1"/>
</dbReference>
<dbReference type="Pfam" id="PF11799">
    <property type="entry name" value="IMS_C"/>
    <property type="match status" value="1"/>
</dbReference>
<keyword evidence="10 15" id="KW-0460">Magnesium</keyword>
<evidence type="ECO:0000313" key="17">
    <source>
        <dbReference type="EMBL" id="ATV58510.1"/>
    </source>
</evidence>
<dbReference type="HAMAP" id="MF_01113">
    <property type="entry name" value="DNApol_IV"/>
    <property type="match status" value="1"/>
</dbReference>
<feature type="site" description="Substrate discrimination" evidence="15">
    <location>
        <position position="14"/>
    </location>
</feature>
<evidence type="ECO:0000256" key="4">
    <source>
        <dbReference type="ARBA" id="ARBA00022490"/>
    </source>
</evidence>
<dbReference type="GO" id="GO:0006261">
    <property type="term" value="P:DNA-templated DNA replication"/>
    <property type="evidence" value="ECO:0007669"/>
    <property type="project" value="UniProtKB-UniRule"/>
</dbReference>
<evidence type="ECO:0000256" key="10">
    <source>
        <dbReference type="ARBA" id="ARBA00022842"/>
    </source>
</evidence>
<evidence type="ECO:0000256" key="9">
    <source>
        <dbReference type="ARBA" id="ARBA00022763"/>
    </source>
</evidence>
<evidence type="ECO:0000256" key="14">
    <source>
        <dbReference type="ARBA" id="ARBA00049244"/>
    </source>
</evidence>
<dbReference type="GO" id="GO:0042276">
    <property type="term" value="P:error-prone translesion synthesis"/>
    <property type="evidence" value="ECO:0007669"/>
    <property type="project" value="TreeGrafter"/>
</dbReference>
<keyword evidence="12 15" id="KW-0238">DNA-binding</keyword>
<feature type="domain" description="UmuC" evidence="16">
    <location>
        <begin position="5"/>
        <end position="181"/>
    </location>
</feature>
<dbReference type="RefSeq" id="WP_100024214.1">
    <property type="nucleotide sequence ID" value="NZ_CP024699.1"/>
</dbReference>
<dbReference type="Gene3D" id="3.30.1490.100">
    <property type="entry name" value="DNA polymerase, Y-family, little finger domain"/>
    <property type="match status" value="1"/>
</dbReference>
<dbReference type="SUPFAM" id="SSF56672">
    <property type="entry name" value="DNA/RNA polymerases"/>
    <property type="match status" value="1"/>
</dbReference>
<comment type="subcellular location">
    <subcellularLocation>
        <location evidence="1 15">Cytoplasm</location>
    </subcellularLocation>
</comment>
<dbReference type="EC" id="2.7.7.7" evidence="15"/>
<dbReference type="InterPro" id="IPR043502">
    <property type="entry name" value="DNA/RNA_pol_sf"/>
</dbReference>
<dbReference type="AlphaFoldDB" id="A0A2D3NT29"/>
<keyword evidence="5 15" id="KW-0808">Transferase</keyword>
<keyword evidence="9 15" id="KW-0227">DNA damage</keyword>
<dbReference type="GO" id="GO:0006281">
    <property type="term" value="P:DNA repair"/>
    <property type="evidence" value="ECO:0007669"/>
    <property type="project" value="UniProtKB-UniRule"/>
</dbReference>
<comment type="catalytic activity">
    <reaction evidence="14 15">
        <text>DNA(n) + a 2'-deoxyribonucleoside 5'-triphosphate = DNA(n+1) + diphosphate</text>
        <dbReference type="Rhea" id="RHEA:22508"/>
        <dbReference type="Rhea" id="RHEA-COMP:17339"/>
        <dbReference type="Rhea" id="RHEA-COMP:17340"/>
        <dbReference type="ChEBI" id="CHEBI:33019"/>
        <dbReference type="ChEBI" id="CHEBI:61560"/>
        <dbReference type="ChEBI" id="CHEBI:173112"/>
        <dbReference type="EC" id="2.7.7.7"/>
    </reaction>
</comment>
<evidence type="ECO:0000313" key="18">
    <source>
        <dbReference type="Proteomes" id="UP000230056"/>
    </source>
</evidence>
<protein>
    <recommendedName>
        <fullName evidence="15">DNA polymerase IV</fullName>
        <shortName evidence="15">Pol IV</shortName>
        <ecNumber evidence="15">2.7.7.7</ecNumber>
    </recommendedName>
</protein>
<gene>
    <name evidence="15" type="primary">dinB</name>
    <name evidence="17" type="ORF">CTM72_01360</name>
</gene>
<evidence type="ECO:0000256" key="2">
    <source>
        <dbReference type="ARBA" id="ARBA00010945"/>
    </source>
</evidence>
<dbReference type="Pfam" id="PF00817">
    <property type="entry name" value="IMS"/>
    <property type="match status" value="1"/>
</dbReference>
<dbReference type="Gene3D" id="3.40.1170.60">
    <property type="match status" value="1"/>
</dbReference>
<evidence type="ECO:0000256" key="5">
    <source>
        <dbReference type="ARBA" id="ARBA00022679"/>
    </source>
</evidence>
<comment type="subunit">
    <text evidence="15">Monomer.</text>
</comment>
<keyword evidence="8 15" id="KW-0479">Metal-binding</keyword>
<comment type="cofactor">
    <cofactor evidence="15">
        <name>Mg(2+)</name>
        <dbReference type="ChEBI" id="CHEBI:18420"/>
    </cofactor>
    <text evidence="15">Binds 2 magnesium ions per subunit.</text>
</comment>
<reference evidence="17 18" key="1">
    <citation type="submission" date="2017-11" db="EMBL/GenBank/DDBJ databases">
        <title>Genome sequencing of Fusobacterium periodonticum KCOM 1261.</title>
        <authorList>
            <person name="Kook J.-K."/>
            <person name="Park S.-N."/>
            <person name="Lim Y.K."/>
        </authorList>
    </citation>
    <scope>NUCLEOTIDE SEQUENCE [LARGE SCALE GENOMIC DNA]</scope>
    <source>
        <strain evidence="17 18">KCOM 1261</strain>
    </source>
</reference>